<dbReference type="InterPro" id="IPR040980">
    <property type="entry name" value="SWI2_SNF2"/>
</dbReference>
<dbReference type="Pfam" id="PF18766">
    <property type="entry name" value="SWI2_SNF2"/>
    <property type="match status" value="1"/>
</dbReference>
<dbReference type="InterPro" id="IPR051268">
    <property type="entry name" value="Type-I_R_enzyme_R_subunit"/>
</dbReference>
<dbReference type="EMBL" id="JABCLD010001539">
    <property type="protein sequence ID" value="NMU26840.1"/>
    <property type="molecule type" value="Genomic_DNA"/>
</dbReference>
<name>A0A7Y0X6C0_VIBPH</name>
<dbReference type="InterPro" id="IPR027417">
    <property type="entry name" value="P-loop_NTPase"/>
</dbReference>
<dbReference type="PANTHER" id="PTHR30195">
    <property type="entry name" value="TYPE I SITE-SPECIFIC DEOXYRIBONUCLEASE PROTEIN SUBUNIT M AND R"/>
    <property type="match status" value="1"/>
</dbReference>
<reference evidence="4 5" key="1">
    <citation type="submission" date="2020-04" db="EMBL/GenBank/DDBJ databases">
        <title>Whole-genome sequencing of Vibrio spp. from China reveals different genetic environments of blaCTX-M-14 among diverse lineages.</title>
        <authorList>
            <person name="Zheng Z."/>
            <person name="Ye L."/>
            <person name="Chen S."/>
        </authorList>
    </citation>
    <scope>NUCLEOTIDE SEQUENCE [LARGE SCALE GENOMIC DNA]</scope>
    <source>
        <strain evidence="4 5">Vb0574</strain>
    </source>
</reference>
<dbReference type="Proteomes" id="UP000555836">
    <property type="component" value="Unassembled WGS sequence"/>
</dbReference>
<evidence type="ECO:0000256" key="2">
    <source>
        <dbReference type="SAM" id="MobiDB-lite"/>
    </source>
</evidence>
<evidence type="ECO:0000313" key="5">
    <source>
        <dbReference type="Proteomes" id="UP000555836"/>
    </source>
</evidence>
<feature type="region of interest" description="Disordered" evidence="2">
    <location>
        <begin position="1"/>
        <end position="20"/>
    </location>
</feature>
<accession>A0A7Y0X6C0</accession>
<dbReference type="GO" id="GO:0009307">
    <property type="term" value="P:DNA restriction-modification system"/>
    <property type="evidence" value="ECO:0007669"/>
    <property type="project" value="UniProtKB-KW"/>
</dbReference>
<sequence length="77" mass="8284">ARTFSSGGALSDKDKKEAMATTGKRLAEQIGKGNERIIFSIINKFGTAVTLPECYNDSPDIIVLVDEGHRSQNGSNN</sequence>
<evidence type="ECO:0000256" key="1">
    <source>
        <dbReference type="ARBA" id="ARBA00022747"/>
    </source>
</evidence>
<dbReference type="PANTHER" id="PTHR30195:SF15">
    <property type="entry name" value="TYPE I RESTRICTION ENZYME HINDI ENDONUCLEASE SUBUNIT"/>
    <property type="match status" value="1"/>
</dbReference>
<feature type="domain" description="SWI2/SNF2 ATPase" evidence="3">
    <location>
        <begin position="13"/>
        <end position="75"/>
    </location>
</feature>
<feature type="non-terminal residue" evidence="4">
    <location>
        <position position="1"/>
    </location>
</feature>
<proteinExistence type="predicted"/>
<dbReference type="Gene3D" id="3.40.50.300">
    <property type="entry name" value="P-loop containing nucleotide triphosphate hydrolases"/>
    <property type="match status" value="1"/>
</dbReference>
<dbReference type="AlphaFoldDB" id="A0A7Y0X6C0"/>
<organism evidence="4 5">
    <name type="scientific">Vibrio parahaemolyticus</name>
    <dbReference type="NCBI Taxonomy" id="670"/>
    <lineage>
        <taxon>Bacteria</taxon>
        <taxon>Pseudomonadati</taxon>
        <taxon>Pseudomonadota</taxon>
        <taxon>Gammaproteobacteria</taxon>
        <taxon>Vibrionales</taxon>
        <taxon>Vibrionaceae</taxon>
        <taxon>Vibrio</taxon>
    </lineage>
</organism>
<keyword evidence="1" id="KW-0680">Restriction system</keyword>
<evidence type="ECO:0000259" key="3">
    <source>
        <dbReference type="Pfam" id="PF18766"/>
    </source>
</evidence>
<feature type="non-terminal residue" evidence="4">
    <location>
        <position position="77"/>
    </location>
</feature>
<comment type="caution">
    <text evidence="4">The sequence shown here is derived from an EMBL/GenBank/DDBJ whole genome shotgun (WGS) entry which is preliminary data.</text>
</comment>
<protein>
    <recommendedName>
        <fullName evidence="3">SWI2/SNF2 ATPase domain-containing protein</fullName>
    </recommendedName>
</protein>
<gene>
    <name evidence="4" type="ORF">HKB21_14560</name>
</gene>
<evidence type="ECO:0000313" key="4">
    <source>
        <dbReference type="EMBL" id="NMU26840.1"/>
    </source>
</evidence>